<comment type="similarity">
    <text evidence="2 7">Belongs to the NSE4 family.</text>
</comment>
<evidence type="ECO:0000259" key="11">
    <source>
        <dbReference type="Pfam" id="PF15412"/>
    </source>
</evidence>
<comment type="subcellular location">
    <subcellularLocation>
        <location evidence="1 7">Nucleus</location>
    </subcellularLocation>
</comment>
<evidence type="ECO:0000256" key="2">
    <source>
        <dbReference type="ARBA" id="ARBA00008997"/>
    </source>
</evidence>
<gene>
    <name evidence="12" type="ORF">PENVUL_c001G06087</name>
</gene>
<feature type="compositionally biased region" description="Low complexity" evidence="9">
    <location>
        <begin position="66"/>
        <end position="100"/>
    </location>
</feature>
<comment type="caution">
    <text evidence="12">The sequence shown here is derived from an EMBL/GenBank/DDBJ whole genome shotgun (WGS) entry which is preliminary data.</text>
</comment>
<keyword evidence="4 7" id="KW-0233">DNA recombination</keyword>
<feature type="region of interest" description="Disordered" evidence="9">
    <location>
        <begin position="209"/>
        <end position="250"/>
    </location>
</feature>
<sequence length="470" mass="52258">MAHLIHTHLDEVNTPGPRPISSTPSPDAFTSDKENRQRGINKRTTTAMPPRSQSKRRRLADRPPNAQSAKSTQSSRSAHSARSAQSMRSAQSQASSQRTSSDTRYYDPDQDPEERRSVRRGLRDLGRELNDTRGELMQPGNDGILNIVEQANQFYAKVKQTADATLDSRILVNTADLTHKKATQLALGDTSAGIDVDEFVSRCVSFMRRGPNNATASTNGTQGRRGHPGRSQRDPDGSDEDDGDAMNWDTLGRSACFPSNARPAVSGWLLGPLSVQKRTRQTTQRRVAERIDPTQAVAPREMAQHDLGQQDSTNLTQICSEINKLLANNQRERQEEAEKELELQTNLTPAQAQEIMDKHSVADDGGIPLFRFCINPRSFGQSVENLFYVSFLVRDGTVGVSVDSRDLPTLHASAPFAPSEAQKKGVQKHQAVFSLDHETWHEIIDVFNIKDSIIPHREEKQQETGTSWYA</sequence>
<dbReference type="PANTHER" id="PTHR16140:SF0">
    <property type="entry name" value="NON-STRUCTURAL MAINTENANCE OF CHROMOSOMES ELEMENT 4"/>
    <property type="match status" value="1"/>
</dbReference>
<dbReference type="GO" id="GO:0030915">
    <property type="term" value="C:Smc5-Smc6 complex"/>
    <property type="evidence" value="ECO:0007669"/>
    <property type="project" value="UniProtKB-UniRule"/>
</dbReference>
<keyword evidence="3 7" id="KW-0227">DNA damage</keyword>
<dbReference type="InterPro" id="IPR014854">
    <property type="entry name" value="Nse4_C"/>
</dbReference>
<keyword evidence="5 7" id="KW-0234">DNA repair</keyword>
<keyword evidence="13" id="KW-1185">Reference proteome</keyword>
<organism evidence="12 13">
    <name type="scientific">Penicillium vulpinum</name>
    <dbReference type="NCBI Taxonomy" id="29845"/>
    <lineage>
        <taxon>Eukaryota</taxon>
        <taxon>Fungi</taxon>
        <taxon>Dikarya</taxon>
        <taxon>Ascomycota</taxon>
        <taxon>Pezizomycotina</taxon>
        <taxon>Eurotiomycetes</taxon>
        <taxon>Eurotiomycetidae</taxon>
        <taxon>Eurotiales</taxon>
        <taxon>Aspergillaceae</taxon>
        <taxon>Penicillium</taxon>
    </lineage>
</organism>
<dbReference type="GO" id="GO:0006310">
    <property type="term" value="P:DNA recombination"/>
    <property type="evidence" value="ECO:0007669"/>
    <property type="project" value="UniProtKB-UniRule"/>
</dbReference>
<dbReference type="InterPro" id="IPR029225">
    <property type="entry name" value="Nse4_Nse3-bd"/>
</dbReference>
<protein>
    <recommendedName>
        <fullName evidence="7">Non-structural maintenance of chromosomes element 4</fullName>
    </recommendedName>
</protein>
<dbReference type="InterPro" id="IPR027786">
    <property type="entry name" value="Nse4/EID"/>
</dbReference>
<feature type="compositionally biased region" description="Basic and acidic residues" evidence="9">
    <location>
        <begin position="113"/>
        <end position="134"/>
    </location>
</feature>
<dbReference type="PANTHER" id="PTHR16140">
    <property type="entry name" value="NON-STRUCTURAL MAINTENANCE OF CHROMOSOMES ELEMENT 4"/>
    <property type="match status" value="1"/>
</dbReference>
<evidence type="ECO:0000256" key="4">
    <source>
        <dbReference type="ARBA" id="ARBA00023172"/>
    </source>
</evidence>
<feature type="region of interest" description="Disordered" evidence="9">
    <location>
        <begin position="1"/>
        <end position="137"/>
    </location>
</feature>
<evidence type="ECO:0000256" key="7">
    <source>
        <dbReference type="RuleBase" id="RU365071"/>
    </source>
</evidence>
<proteinExistence type="inferred from homology"/>
<evidence type="ECO:0000256" key="1">
    <source>
        <dbReference type="ARBA" id="ARBA00004123"/>
    </source>
</evidence>
<evidence type="ECO:0000256" key="9">
    <source>
        <dbReference type="SAM" id="MobiDB-lite"/>
    </source>
</evidence>
<dbReference type="GO" id="GO:0005634">
    <property type="term" value="C:nucleus"/>
    <property type="evidence" value="ECO:0007669"/>
    <property type="project" value="UniProtKB-SubCell"/>
</dbReference>
<dbReference type="AlphaFoldDB" id="A0A1V6SEV1"/>
<evidence type="ECO:0000259" key="10">
    <source>
        <dbReference type="Pfam" id="PF08743"/>
    </source>
</evidence>
<evidence type="ECO:0000313" key="13">
    <source>
        <dbReference type="Proteomes" id="UP000191518"/>
    </source>
</evidence>
<evidence type="ECO:0000256" key="8">
    <source>
        <dbReference type="SAM" id="Coils"/>
    </source>
</evidence>
<dbReference type="STRING" id="29845.A0A1V6SEV1"/>
<dbReference type="Proteomes" id="UP000191518">
    <property type="component" value="Unassembled WGS sequence"/>
</dbReference>
<comment type="function">
    <text evidence="7">Component of the SMC5-SMC6 complex, that promotes sister chromatid alignment after DNA damage and facilitates double-stranded DNA breaks (DSBs) repair via homologous recombination between sister chromatids.</text>
</comment>
<evidence type="ECO:0000256" key="6">
    <source>
        <dbReference type="ARBA" id="ARBA00023242"/>
    </source>
</evidence>
<feature type="compositionally biased region" description="Polar residues" evidence="9">
    <location>
        <begin position="212"/>
        <end position="222"/>
    </location>
</feature>
<evidence type="ECO:0000256" key="5">
    <source>
        <dbReference type="ARBA" id="ARBA00023204"/>
    </source>
</evidence>
<feature type="domain" description="Non-structural maintenance of chromosome element 4 C-terminal" evidence="10">
    <location>
        <begin position="366"/>
        <end position="454"/>
    </location>
</feature>
<reference evidence="13" key="1">
    <citation type="journal article" date="2017" name="Nat. Microbiol.">
        <title>Global analysis of biosynthetic gene clusters reveals vast potential of secondary metabolite production in Penicillium species.</title>
        <authorList>
            <person name="Nielsen J.C."/>
            <person name="Grijseels S."/>
            <person name="Prigent S."/>
            <person name="Ji B."/>
            <person name="Dainat J."/>
            <person name="Nielsen K.F."/>
            <person name="Frisvad J.C."/>
            <person name="Workman M."/>
            <person name="Nielsen J."/>
        </authorList>
    </citation>
    <scope>NUCLEOTIDE SEQUENCE [LARGE SCALE GENOMIC DNA]</scope>
    <source>
        <strain evidence="13">IBT 29486</strain>
    </source>
</reference>
<name>A0A1V6SEV1_9EURO</name>
<comment type="subunit">
    <text evidence="7">Component of the SMC5-SMC6 complex.</text>
</comment>
<evidence type="ECO:0000313" key="12">
    <source>
        <dbReference type="EMBL" id="OQE12521.1"/>
    </source>
</evidence>
<dbReference type="OrthoDB" id="361242at2759"/>
<dbReference type="Pfam" id="PF08743">
    <property type="entry name" value="Nse4_C"/>
    <property type="match status" value="1"/>
</dbReference>
<dbReference type="EMBL" id="MDYP01000001">
    <property type="protein sequence ID" value="OQE12521.1"/>
    <property type="molecule type" value="Genomic_DNA"/>
</dbReference>
<accession>A0A1V6SEV1</accession>
<feature type="domain" description="Nse4/EID protein Nse3/MAGE-binding" evidence="11">
    <location>
        <begin position="167"/>
        <end position="210"/>
    </location>
</feature>
<evidence type="ECO:0000256" key="3">
    <source>
        <dbReference type="ARBA" id="ARBA00022763"/>
    </source>
</evidence>
<dbReference type="GO" id="GO:0006281">
    <property type="term" value="P:DNA repair"/>
    <property type="evidence" value="ECO:0007669"/>
    <property type="project" value="UniProtKB-UniRule"/>
</dbReference>
<dbReference type="Pfam" id="PF15412">
    <property type="entry name" value="Nse4-Nse3_bdg"/>
    <property type="match status" value="1"/>
</dbReference>
<keyword evidence="6 7" id="KW-0539">Nucleus</keyword>
<feature type="coiled-coil region" evidence="8">
    <location>
        <begin position="315"/>
        <end position="347"/>
    </location>
</feature>
<keyword evidence="8" id="KW-0175">Coiled coil</keyword>